<sequence>MKVLLHMNMPSGGNDGTHQVILNVPDVATLADLSAHITENQGILMGEHLVFDRDRSDRRIWKVRGPMLVNMDHVGKIAVYYEGENETR</sequence>
<proteinExistence type="predicted"/>
<name>A0A6J5PIL6_9CAUD</name>
<gene>
    <name evidence="2" type="ORF">UFOVP1413_7</name>
    <name evidence="1" type="ORF">UFOVP893_32</name>
</gene>
<protein>
    <submittedName>
        <fullName evidence="1">Uncharacterized protein</fullName>
    </submittedName>
</protein>
<reference evidence="1" key="1">
    <citation type="submission" date="2020-05" db="EMBL/GenBank/DDBJ databases">
        <authorList>
            <person name="Chiriac C."/>
            <person name="Salcher M."/>
            <person name="Ghai R."/>
            <person name="Kavagutti S V."/>
        </authorList>
    </citation>
    <scope>NUCLEOTIDE SEQUENCE</scope>
</reference>
<dbReference type="EMBL" id="LR797364">
    <property type="protein sequence ID" value="CAB4210305.1"/>
    <property type="molecule type" value="Genomic_DNA"/>
</dbReference>
<organism evidence="1">
    <name type="scientific">uncultured Caudovirales phage</name>
    <dbReference type="NCBI Taxonomy" id="2100421"/>
    <lineage>
        <taxon>Viruses</taxon>
        <taxon>Duplodnaviria</taxon>
        <taxon>Heunggongvirae</taxon>
        <taxon>Uroviricota</taxon>
        <taxon>Caudoviricetes</taxon>
        <taxon>Peduoviridae</taxon>
        <taxon>Maltschvirus</taxon>
        <taxon>Maltschvirus maltsch</taxon>
    </lineage>
</organism>
<accession>A0A6J5PIL6</accession>
<evidence type="ECO:0000313" key="1">
    <source>
        <dbReference type="EMBL" id="CAB4169005.1"/>
    </source>
</evidence>
<evidence type="ECO:0000313" key="2">
    <source>
        <dbReference type="EMBL" id="CAB4210305.1"/>
    </source>
</evidence>
<dbReference type="EMBL" id="LR796841">
    <property type="protein sequence ID" value="CAB4169005.1"/>
    <property type="molecule type" value="Genomic_DNA"/>
</dbReference>